<dbReference type="PANTHER" id="PTHR13052">
    <property type="entry name" value="NFRKB-RELATED"/>
    <property type="match status" value="1"/>
</dbReference>
<feature type="region of interest" description="Disordered" evidence="3">
    <location>
        <begin position="1306"/>
        <end position="1338"/>
    </location>
</feature>
<protein>
    <recommendedName>
        <fullName evidence="4">DEUBAD domain-containing protein</fullName>
    </recommendedName>
</protein>
<dbReference type="Gene3D" id="1.10.10.2430">
    <property type="entry name" value="NFRKB winged helix-like domain"/>
    <property type="match status" value="1"/>
</dbReference>
<dbReference type="OrthoDB" id="70874at2759"/>
<dbReference type="PANTHER" id="PTHR13052:SF3">
    <property type="entry name" value="NUCLEAR FACTOR RELATED TO KAPPA-B-BINDING PROTEIN"/>
    <property type="match status" value="1"/>
</dbReference>
<feature type="region of interest" description="Disordered" evidence="3">
    <location>
        <begin position="1132"/>
        <end position="1153"/>
    </location>
</feature>
<evidence type="ECO:0000256" key="3">
    <source>
        <dbReference type="SAM" id="MobiDB-lite"/>
    </source>
</evidence>
<dbReference type="Proteomes" id="UP000789390">
    <property type="component" value="Unassembled WGS sequence"/>
</dbReference>
<proteinExistence type="predicted"/>
<dbReference type="InterPro" id="IPR025220">
    <property type="entry name" value="NFRKB_WH_1"/>
</dbReference>
<organism evidence="5 6">
    <name type="scientific">Daphnia galeata</name>
    <dbReference type="NCBI Taxonomy" id="27404"/>
    <lineage>
        <taxon>Eukaryota</taxon>
        <taxon>Metazoa</taxon>
        <taxon>Ecdysozoa</taxon>
        <taxon>Arthropoda</taxon>
        <taxon>Crustacea</taxon>
        <taxon>Branchiopoda</taxon>
        <taxon>Diplostraca</taxon>
        <taxon>Cladocera</taxon>
        <taxon>Anomopoda</taxon>
        <taxon>Daphniidae</taxon>
        <taxon>Daphnia</taxon>
    </lineage>
</organism>
<reference evidence="5" key="1">
    <citation type="submission" date="2021-11" db="EMBL/GenBank/DDBJ databases">
        <authorList>
            <person name="Schell T."/>
        </authorList>
    </citation>
    <scope>NUCLEOTIDE SEQUENCE</scope>
    <source>
        <strain evidence="5">M5</strain>
    </source>
</reference>
<name>A0A8J2WDL8_9CRUS</name>
<feature type="compositionally biased region" description="Pro residues" evidence="3">
    <location>
        <begin position="1327"/>
        <end position="1338"/>
    </location>
</feature>
<feature type="region of interest" description="Disordered" evidence="3">
    <location>
        <begin position="470"/>
        <end position="510"/>
    </location>
</feature>
<feature type="domain" description="DEUBAD" evidence="4">
    <location>
        <begin position="49"/>
        <end position="166"/>
    </location>
</feature>
<dbReference type="CDD" id="cd21865">
    <property type="entry name" value="DEUBAD_NFRKB"/>
    <property type="match status" value="1"/>
</dbReference>
<dbReference type="InterPro" id="IPR024867">
    <property type="entry name" value="NFRKB"/>
</dbReference>
<gene>
    <name evidence="5" type="ORF">DGAL_LOCUS5619</name>
</gene>
<dbReference type="InterPro" id="IPR038106">
    <property type="entry name" value="NFRKB_winged_sf"/>
</dbReference>
<dbReference type="InterPro" id="IPR044867">
    <property type="entry name" value="DEUBAD_dom"/>
</dbReference>
<keyword evidence="2" id="KW-0539">Nucleus</keyword>
<dbReference type="InterPro" id="IPR057748">
    <property type="entry name" value="NFRKB_WH_2"/>
</dbReference>
<evidence type="ECO:0000313" key="6">
    <source>
        <dbReference type="Proteomes" id="UP000789390"/>
    </source>
</evidence>
<evidence type="ECO:0000259" key="4">
    <source>
        <dbReference type="PROSITE" id="PS51916"/>
    </source>
</evidence>
<feature type="region of interest" description="Disordered" evidence="3">
    <location>
        <begin position="840"/>
        <end position="881"/>
    </location>
</feature>
<feature type="region of interest" description="Disordered" evidence="3">
    <location>
        <begin position="387"/>
        <end position="457"/>
    </location>
</feature>
<evidence type="ECO:0000256" key="1">
    <source>
        <dbReference type="ARBA" id="ARBA00004123"/>
    </source>
</evidence>
<evidence type="ECO:0000256" key="2">
    <source>
        <dbReference type="ARBA" id="ARBA00023242"/>
    </source>
</evidence>
<dbReference type="Pfam" id="PF14465">
    <property type="entry name" value="WHD_1st_NFRKB"/>
    <property type="match status" value="1"/>
</dbReference>
<feature type="compositionally biased region" description="Pro residues" evidence="3">
    <location>
        <begin position="481"/>
        <end position="505"/>
    </location>
</feature>
<dbReference type="GO" id="GO:0031011">
    <property type="term" value="C:Ino80 complex"/>
    <property type="evidence" value="ECO:0007669"/>
    <property type="project" value="InterPro"/>
</dbReference>
<sequence length="1338" mass="144893">MDPLFEDESMDVLAQENGLTDSPFQNQHSHYIQSLLETCSIEGEDVVLPTQICENASVLTEMLSSELLSEVLTLEDVQHLHSFLPVFKTELETERQKTWAMLFSKQNFMFGNPVEHFSRKMECGLYNPDIAQTRNLFQKLQKKNVKREQRNYYFNLLQSVVMSRQQLIEAASQLPPGQAVRSLSSQGNNKQLTGAKTNSFLTDERVRKRYFDELKAIDCCSSEDDNYPEGPPPPLSKKQRRHLGSIQGSLSCDIKPIQSTFTQNIYNHLVVVENKLDKTLDDEPTRSKVPGPSNELFSGKLSVDSYSRRSGDARRVNEDFKPVLDVASRVSSSKNVYEVNEETYKVMLSRHRSSKREGKLSLDKELKDTSLEDIGQRVRMCILNKRPPAPKVLESPKRNKPVVSASSSSEEQESEADTPKKVRVKKSIPVAKPTKLKNVKTRPERTESVMTVIEPRESNSMAMIGECEVKQEPVESSRPMTPSPLEPCPTPPPPAPPLPPPPPPSLTQDTHSSFFTLLREVLINNEVPATLKQTTDSVVIWSSSPISPLNEWYSQLMLVHQRANGWMSLVQSALEFLIDHGLVSASHDLCQLATVHSWVGQGRDSDALLQDLSGIWLQQQQDNSLDSKLDVEGTSELNDSMLSSPPDPTLNLGSALDLSEDVSDVGSSCLFDSSDVVHPPRSITSWTVKPSTAEEKAIYQEQERLRYCQPHKAFTFRQHGYESIVGPVKGVYTPGQGIGQPSTKVRGHNLMVPDRPACVTLLSLVRDAAARLPNGEGTRAEICELMKESQYLASGAEASLHSVVSGALDRLHYEADPCVKYDSARKVWIYLHRHRSESEFEHLHKQHQGMPSRVKKPRSEQRRSSGVGGSPASAKSTKTTVSVPIPATSPILPTTIAQPCSVPEIQIPTPIPVPVPVPVTVLKSTPVKLNNSSIVTVRQEISKPTTTPAVVASPSGSTPTVTTPVTVTGITPSTGSGPATIQTFQITTSTGIQTIRVAAPANLPTALLARTLQISAQQQGALQGQKVIGTPTLVNGNSTIKQVILSPTSAKATNSTLLSSPRAAVPTVPPTTISVSTSSASSIIRLNIPVTAATVSGIMTNTVRARLPGSPLRLAGRQVVGTSSSVTSPVQTFLIRPPTPTTAGGGTMPSTSNAPRLVMVNNKLINLSSTSITGQLGPNTRMMRPNIAVNMASVRKAVPSSPTTGAARPVLARVVTGPGGGTQQQVITLENLLSLTNAHHKAGGKTGVVQLPLSAIAGLNVGASSSTNQPTTVLLQNVKGAQSILLPAGFQGGTINIRGVRMATLSQQQQQAGQQPKPAFVARLVAPPQPPPPKNSDV</sequence>
<dbReference type="EMBL" id="CAKKLH010000101">
    <property type="protein sequence ID" value="CAH0103085.1"/>
    <property type="molecule type" value="Genomic_DNA"/>
</dbReference>
<comment type="caution">
    <text evidence="5">The sequence shown here is derived from an EMBL/GenBank/DDBJ whole genome shotgun (WGS) entry which is preliminary data.</text>
</comment>
<dbReference type="PROSITE" id="PS51916">
    <property type="entry name" value="DEUBAD"/>
    <property type="match status" value="1"/>
</dbReference>
<keyword evidence="6" id="KW-1185">Reference proteome</keyword>
<evidence type="ECO:0000313" key="5">
    <source>
        <dbReference type="EMBL" id="CAH0103085.1"/>
    </source>
</evidence>
<dbReference type="GO" id="GO:0002020">
    <property type="term" value="F:protease binding"/>
    <property type="evidence" value="ECO:0007669"/>
    <property type="project" value="TreeGrafter"/>
</dbReference>
<comment type="subcellular location">
    <subcellularLocation>
        <location evidence="1">Nucleus</location>
    </subcellularLocation>
</comment>
<dbReference type="Pfam" id="PF25793">
    <property type="entry name" value="WHD_2nd_NFRKB"/>
    <property type="match status" value="1"/>
</dbReference>
<accession>A0A8J2WDL8</accession>